<evidence type="ECO:0000256" key="16">
    <source>
        <dbReference type="ARBA" id="ARBA00023264"/>
    </source>
</evidence>
<evidence type="ECO:0000256" key="5">
    <source>
        <dbReference type="ARBA" id="ARBA00006435"/>
    </source>
</evidence>
<dbReference type="GO" id="GO:0046342">
    <property type="term" value="P:CDP-diacylglycerol catabolic process"/>
    <property type="evidence" value="ECO:0007669"/>
    <property type="project" value="UniProtKB-UniPathway"/>
</dbReference>
<name>A0A193GMR9_9BORD</name>
<dbReference type="InterPro" id="IPR003763">
    <property type="entry name" value="CDP-diacylglyc_Pase"/>
</dbReference>
<comment type="catalytic activity">
    <reaction evidence="1">
        <text>a CDP-1,2-diacyl-sn-glycerol + H2O = a 1,2-diacyl-sn-glycero-3-phosphate + CMP + 2 H(+)</text>
        <dbReference type="Rhea" id="RHEA:15221"/>
        <dbReference type="ChEBI" id="CHEBI:15377"/>
        <dbReference type="ChEBI" id="CHEBI:15378"/>
        <dbReference type="ChEBI" id="CHEBI:58332"/>
        <dbReference type="ChEBI" id="CHEBI:58608"/>
        <dbReference type="ChEBI" id="CHEBI:60377"/>
        <dbReference type="EC" id="3.6.1.26"/>
    </reaction>
</comment>
<comment type="pathway">
    <text evidence="4">Lipid metabolism.</text>
</comment>
<keyword evidence="8" id="KW-1003">Cell membrane</keyword>
<dbReference type="EMBL" id="CP016172">
    <property type="protein sequence ID" value="ANN80761.1"/>
    <property type="molecule type" value="Genomic_DNA"/>
</dbReference>
<evidence type="ECO:0000256" key="6">
    <source>
        <dbReference type="ARBA" id="ARBA00012375"/>
    </source>
</evidence>
<sequence>MGAGTAWLILRSNSDALWRIVSESCVPAAQAGLGDGLCARVDLQDGYVLLKDRVGIAQYLLIPTARITGIESPVLWEGDGPNYWQEAWASRTFVDATLGVALGREDIGLVVNSRYGRTQDQLHIHIDCMRPDVVAALRTQRAALGPSWAELPERLGRHRYRARLVDDETMAHNDPFRLLQADVAARDASMGAQTLLVTGTQLDDGRAGFILLSNQAGLGDLGSAESLLDHECAVAGLGAVADR</sequence>
<keyword evidence="15" id="KW-0594">Phospholipid biosynthesis</keyword>
<keyword evidence="13" id="KW-0443">Lipid metabolism</keyword>
<evidence type="ECO:0000256" key="14">
    <source>
        <dbReference type="ARBA" id="ARBA00023136"/>
    </source>
</evidence>
<evidence type="ECO:0000256" key="13">
    <source>
        <dbReference type="ARBA" id="ARBA00023098"/>
    </source>
</evidence>
<gene>
    <name evidence="19" type="ORF">BAU07_24590</name>
</gene>
<proteinExistence type="inferred from homology"/>
<evidence type="ECO:0000256" key="4">
    <source>
        <dbReference type="ARBA" id="ARBA00005189"/>
    </source>
</evidence>
<organism evidence="19 20">
    <name type="scientific">Bordetella flabilis</name>
    <dbReference type="NCBI Taxonomy" id="463014"/>
    <lineage>
        <taxon>Bacteria</taxon>
        <taxon>Pseudomonadati</taxon>
        <taxon>Pseudomonadota</taxon>
        <taxon>Betaproteobacteria</taxon>
        <taxon>Burkholderiales</taxon>
        <taxon>Alcaligenaceae</taxon>
        <taxon>Bordetella</taxon>
    </lineage>
</organism>
<evidence type="ECO:0000256" key="18">
    <source>
        <dbReference type="ARBA" id="ARBA00032892"/>
    </source>
</evidence>
<keyword evidence="12" id="KW-1133">Transmembrane helix</keyword>
<accession>A0A193GMR9</accession>
<protein>
    <recommendedName>
        <fullName evidence="7">CDP-diacylglycerol pyrophosphatase</fullName>
        <ecNumber evidence="6">3.6.1.26</ecNumber>
    </recommendedName>
    <alternativeName>
        <fullName evidence="17">CDP-diacylglycerol phosphatidylhydrolase</fullName>
    </alternativeName>
    <alternativeName>
        <fullName evidence="18">CDP-diglyceride hydrolase</fullName>
    </alternativeName>
</protein>
<keyword evidence="14" id="KW-0472">Membrane</keyword>
<evidence type="ECO:0000256" key="12">
    <source>
        <dbReference type="ARBA" id="ARBA00022989"/>
    </source>
</evidence>
<dbReference type="GO" id="GO:0008715">
    <property type="term" value="F:CDP-diacylglycerol diphosphatase activity"/>
    <property type="evidence" value="ECO:0007669"/>
    <property type="project" value="UniProtKB-EC"/>
</dbReference>
<dbReference type="KEGG" id="bfz:BAU07_24590"/>
<dbReference type="InterPro" id="IPR036265">
    <property type="entry name" value="HIT-like_sf"/>
</dbReference>
<dbReference type="STRING" id="463014.BAU07_24590"/>
<keyword evidence="10" id="KW-0812">Transmembrane</keyword>
<dbReference type="Proteomes" id="UP000091926">
    <property type="component" value="Chromosome"/>
</dbReference>
<dbReference type="AlphaFoldDB" id="A0A193GMR9"/>
<dbReference type="GO" id="GO:0008654">
    <property type="term" value="P:phospholipid biosynthetic process"/>
    <property type="evidence" value="ECO:0007669"/>
    <property type="project" value="UniProtKB-KW"/>
</dbReference>
<dbReference type="UniPathway" id="UPA00609">
    <property type="reaction ID" value="UER00664"/>
</dbReference>
<keyword evidence="20" id="KW-1185">Reference proteome</keyword>
<dbReference type="Pfam" id="PF02611">
    <property type="entry name" value="CDH"/>
    <property type="match status" value="1"/>
</dbReference>
<reference evidence="19 20" key="1">
    <citation type="submission" date="2016-06" db="EMBL/GenBank/DDBJ databases">
        <title>Complete genome sequences of Bordetella bronchialis and Bordetella flabilis.</title>
        <authorList>
            <person name="LiPuma J.J."/>
            <person name="Spilker T."/>
        </authorList>
    </citation>
    <scope>NUCLEOTIDE SEQUENCE [LARGE SCALE GENOMIC DNA]</scope>
    <source>
        <strain evidence="19 20">AU10664</strain>
    </source>
</reference>
<keyword evidence="9" id="KW-0444">Lipid biosynthesis</keyword>
<evidence type="ECO:0000313" key="20">
    <source>
        <dbReference type="Proteomes" id="UP000091926"/>
    </source>
</evidence>
<evidence type="ECO:0000256" key="15">
    <source>
        <dbReference type="ARBA" id="ARBA00023209"/>
    </source>
</evidence>
<evidence type="ECO:0000313" key="19">
    <source>
        <dbReference type="EMBL" id="ANN80761.1"/>
    </source>
</evidence>
<evidence type="ECO:0000256" key="17">
    <source>
        <dbReference type="ARBA" id="ARBA00032888"/>
    </source>
</evidence>
<dbReference type="NCBIfam" id="NF003986">
    <property type="entry name" value="PRK05471.1-5"/>
    <property type="match status" value="1"/>
</dbReference>
<evidence type="ECO:0000256" key="2">
    <source>
        <dbReference type="ARBA" id="ARBA00004162"/>
    </source>
</evidence>
<evidence type="ECO:0000256" key="11">
    <source>
        <dbReference type="ARBA" id="ARBA00022801"/>
    </source>
</evidence>
<evidence type="ECO:0000256" key="8">
    <source>
        <dbReference type="ARBA" id="ARBA00022475"/>
    </source>
</evidence>
<evidence type="ECO:0000256" key="3">
    <source>
        <dbReference type="ARBA" id="ARBA00004927"/>
    </source>
</evidence>
<comment type="pathway">
    <text evidence="3">Phospholipid metabolism; CDP-diacylglycerol degradation; phosphatidate from CDP-diacylglycerol: step 1/1.</text>
</comment>
<comment type="similarity">
    <text evidence="5">Belongs to the Cdh family.</text>
</comment>
<evidence type="ECO:0000256" key="10">
    <source>
        <dbReference type="ARBA" id="ARBA00022692"/>
    </source>
</evidence>
<dbReference type="PIRSF" id="PIRSF001273">
    <property type="entry name" value="CDH"/>
    <property type="match status" value="1"/>
</dbReference>
<dbReference type="SUPFAM" id="SSF54197">
    <property type="entry name" value="HIT-like"/>
    <property type="match status" value="1"/>
</dbReference>
<evidence type="ECO:0000256" key="7">
    <source>
        <dbReference type="ARBA" id="ARBA00019608"/>
    </source>
</evidence>
<keyword evidence="16" id="KW-1208">Phospholipid metabolism</keyword>
<evidence type="ECO:0000256" key="9">
    <source>
        <dbReference type="ARBA" id="ARBA00022516"/>
    </source>
</evidence>
<keyword evidence="11" id="KW-0378">Hydrolase</keyword>
<dbReference type="GO" id="GO:0005886">
    <property type="term" value="C:plasma membrane"/>
    <property type="evidence" value="ECO:0007669"/>
    <property type="project" value="UniProtKB-SubCell"/>
</dbReference>
<comment type="subcellular location">
    <subcellularLocation>
        <location evidence="2">Cell membrane</location>
        <topology evidence="2">Single-pass membrane protein</topology>
    </subcellularLocation>
</comment>
<dbReference type="Gene3D" id="3.30.428.30">
    <property type="entry name" value="HIT family - CDH-like"/>
    <property type="match status" value="1"/>
</dbReference>
<evidence type="ECO:0000256" key="1">
    <source>
        <dbReference type="ARBA" id="ARBA00001007"/>
    </source>
</evidence>
<dbReference type="EC" id="3.6.1.26" evidence="6"/>